<dbReference type="GO" id="GO:0005506">
    <property type="term" value="F:iron ion binding"/>
    <property type="evidence" value="ECO:0007669"/>
    <property type="project" value="InterPro"/>
</dbReference>
<dbReference type="Gene3D" id="1.10.630.10">
    <property type="entry name" value="Cytochrome P450"/>
    <property type="match status" value="1"/>
</dbReference>
<protein>
    <submittedName>
        <fullName evidence="2">Erythromycin C-12 hydroxylase</fullName>
        <ecNumber evidence="2">1.14.13.-</ecNumber>
    </submittedName>
</protein>
<dbReference type="CDD" id="cd11079">
    <property type="entry name" value="Cyp_unk"/>
    <property type="match status" value="1"/>
</dbReference>
<evidence type="ECO:0000313" key="2">
    <source>
        <dbReference type="EMBL" id="SUX17304.1"/>
    </source>
</evidence>
<dbReference type="PANTHER" id="PTHR46696:SF6">
    <property type="entry name" value="P450, PUTATIVE (EUROFUNG)-RELATED"/>
    <property type="match status" value="1"/>
</dbReference>
<dbReference type="Proteomes" id="UP000254572">
    <property type="component" value="Unassembled WGS sequence"/>
</dbReference>
<dbReference type="InterPro" id="IPR002397">
    <property type="entry name" value="Cyt_P450_B"/>
</dbReference>
<keyword evidence="2" id="KW-0560">Oxidoreductase</keyword>
<proteinExistence type="inferred from homology"/>
<dbReference type="RefSeq" id="WP_115610387.1">
    <property type="nucleotide sequence ID" value="NZ_JBHLZC010000001.1"/>
</dbReference>
<sequence length="391" mass="43351">MSNNNTPDWDARAPEIQKDQRAAYDKMRDECPVAYDDYLGYTLFRHEDVTYALAHPEQFSSRVSTRHIAVPSGMDAPEHTAFRAINDKYYTPARMAAFAPACRAVIRALIAETPRGEVVDIMAGFAQRYAMRIQNAFLGWPDSLEAPLTAWIEKNRRATLSRDPVAIGQVALEFDGYIHDLLQQRRKAGDAAPDDITTELLYDEVNLPTGKRRMSEEELISLLRNWTVGELSTISASVGIVVHFLAAHPAEQERLRAYPDAIPAAVEEIMRLEDPLVTNRRITTCPVHIGGRDLPAGSRVTLNWLSANRDEAVFPDADQYRPERDQSANLVYGAGIHACPGAPLARLELRLLVEALLAATTSIRFATDGQAVSANAVYPVAGYSSVRVVLH</sequence>
<organism evidence="2 3">
    <name type="scientific">Cardiobacterium valvarum</name>
    <dbReference type="NCBI Taxonomy" id="194702"/>
    <lineage>
        <taxon>Bacteria</taxon>
        <taxon>Pseudomonadati</taxon>
        <taxon>Pseudomonadota</taxon>
        <taxon>Gammaproteobacteria</taxon>
        <taxon>Cardiobacteriales</taxon>
        <taxon>Cardiobacteriaceae</taxon>
        <taxon>Cardiobacterium</taxon>
    </lineage>
</organism>
<keyword evidence="3" id="KW-1185">Reference proteome</keyword>
<dbReference type="GO" id="GO:0016705">
    <property type="term" value="F:oxidoreductase activity, acting on paired donors, with incorporation or reduction of molecular oxygen"/>
    <property type="evidence" value="ECO:0007669"/>
    <property type="project" value="InterPro"/>
</dbReference>
<dbReference type="EMBL" id="UFUW01000001">
    <property type="protein sequence ID" value="SUX17304.1"/>
    <property type="molecule type" value="Genomic_DNA"/>
</dbReference>
<dbReference type="Pfam" id="PF00067">
    <property type="entry name" value="p450"/>
    <property type="match status" value="1"/>
</dbReference>
<dbReference type="AlphaFoldDB" id="A0A381DW83"/>
<dbReference type="GO" id="GO:0020037">
    <property type="term" value="F:heme binding"/>
    <property type="evidence" value="ECO:0007669"/>
    <property type="project" value="InterPro"/>
</dbReference>
<name>A0A381DW83_9GAMM</name>
<dbReference type="GO" id="GO:0004497">
    <property type="term" value="F:monooxygenase activity"/>
    <property type="evidence" value="ECO:0007669"/>
    <property type="project" value="InterPro"/>
</dbReference>
<dbReference type="InterPro" id="IPR036396">
    <property type="entry name" value="Cyt_P450_sf"/>
</dbReference>
<comment type="similarity">
    <text evidence="1">Belongs to the cytochrome P450 family.</text>
</comment>
<evidence type="ECO:0000256" key="1">
    <source>
        <dbReference type="ARBA" id="ARBA00010617"/>
    </source>
</evidence>
<dbReference type="PRINTS" id="PR00359">
    <property type="entry name" value="BP450"/>
</dbReference>
<dbReference type="InterPro" id="IPR001128">
    <property type="entry name" value="Cyt_P450"/>
</dbReference>
<dbReference type="PANTHER" id="PTHR46696">
    <property type="entry name" value="P450, PUTATIVE (EUROFUNG)-RELATED"/>
    <property type="match status" value="1"/>
</dbReference>
<reference evidence="2 3" key="1">
    <citation type="submission" date="2018-06" db="EMBL/GenBank/DDBJ databases">
        <authorList>
            <consortium name="Pathogen Informatics"/>
            <person name="Doyle S."/>
        </authorList>
    </citation>
    <scope>NUCLEOTIDE SEQUENCE [LARGE SCALE GENOMIC DNA]</scope>
    <source>
        <strain evidence="2 3">NCTC13294</strain>
    </source>
</reference>
<gene>
    <name evidence="2" type="primary">eryK</name>
    <name evidence="2" type="ORF">NCTC13294_00020</name>
</gene>
<accession>A0A381DW83</accession>
<evidence type="ECO:0000313" key="3">
    <source>
        <dbReference type="Proteomes" id="UP000254572"/>
    </source>
</evidence>
<dbReference type="EC" id="1.14.13.-" evidence="2"/>
<dbReference type="OrthoDB" id="4258484at2"/>
<dbReference type="SUPFAM" id="SSF48264">
    <property type="entry name" value="Cytochrome P450"/>
    <property type="match status" value="1"/>
</dbReference>